<gene>
    <name evidence="7" type="ORF">WJX74_010611</name>
</gene>
<accession>A0AAW1RHL9</accession>
<dbReference type="GO" id="GO:0008104">
    <property type="term" value="P:intracellular protein localization"/>
    <property type="evidence" value="ECO:0007669"/>
    <property type="project" value="TreeGrafter"/>
</dbReference>
<dbReference type="PANTHER" id="PTHR33966:SF1">
    <property type="entry name" value="PROTEIN ODR-4 HOMOLOG"/>
    <property type="match status" value="1"/>
</dbReference>
<evidence type="ECO:0000256" key="4">
    <source>
        <dbReference type="ARBA" id="ARBA00022989"/>
    </source>
</evidence>
<keyword evidence="3 6" id="KW-0812">Transmembrane</keyword>
<reference evidence="7 8" key="1">
    <citation type="journal article" date="2024" name="Nat. Commun.">
        <title>Phylogenomics reveals the evolutionary origins of lichenization in chlorophyte algae.</title>
        <authorList>
            <person name="Puginier C."/>
            <person name="Libourel C."/>
            <person name="Otte J."/>
            <person name="Skaloud P."/>
            <person name="Haon M."/>
            <person name="Grisel S."/>
            <person name="Petersen M."/>
            <person name="Berrin J.G."/>
            <person name="Delaux P.M."/>
            <person name="Dal Grande F."/>
            <person name="Keller J."/>
        </authorList>
    </citation>
    <scope>NUCLEOTIDE SEQUENCE [LARGE SCALE GENOMIC DNA]</scope>
    <source>
        <strain evidence="7 8">SAG 2145</strain>
    </source>
</reference>
<comment type="subcellular location">
    <subcellularLocation>
        <location evidence="1">Membrane</location>
    </subcellularLocation>
</comment>
<keyword evidence="8" id="KW-1185">Reference proteome</keyword>
<dbReference type="Pfam" id="PF14778">
    <property type="entry name" value="ODR4-like"/>
    <property type="match status" value="1"/>
</dbReference>
<comment type="similarity">
    <text evidence="2">Belongs to the ODR-4 family.</text>
</comment>
<protein>
    <submittedName>
        <fullName evidence="7">Uncharacterized protein</fullName>
    </submittedName>
</protein>
<dbReference type="AlphaFoldDB" id="A0AAW1RHL9"/>
<evidence type="ECO:0000313" key="7">
    <source>
        <dbReference type="EMBL" id="KAK9833214.1"/>
    </source>
</evidence>
<dbReference type="GO" id="GO:0012505">
    <property type="term" value="C:endomembrane system"/>
    <property type="evidence" value="ECO:0007669"/>
    <property type="project" value="TreeGrafter"/>
</dbReference>
<dbReference type="EMBL" id="JALJOS010000011">
    <property type="protein sequence ID" value="KAK9833214.1"/>
    <property type="molecule type" value="Genomic_DNA"/>
</dbReference>
<feature type="transmembrane region" description="Helical" evidence="6">
    <location>
        <begin position="428"/>
        <end position="451"/>
    </location>
</feature>
<dbReference type="InterPro" id="IPR029454">
    <property type="entry name" value="ODR-4-like"/>
</dbReference>
<evidence type="ECO:0000256" key="6">
    <source>
        <dbReference type="SAM" id="Phobius"/>
    </source>
</evidence>
<evidence type="ECO:0000313" key="8">
    <source>
        <dbReference type="Proteomes" id="UP001438707"/>
    </source>
</evidence>
<comment type="caution">
    <text evidence="7">The sequence shown here is derived from an EMBL/GenBank/DDBJ whole genome shotgun (WGS) entry which is preliminary data.</text>
</comment>
<name>A0AAW1RHL9_9CHLO</name>
<evidence type="ECO:0000256" key="1">
    <source>
        <dbReference type="ARBA" id="ARBA00004370"/>
    </source>
</evidence>
<evidence type="ECO:0000256" key="5">
    <source>
        <dbReference type="ARBA" id="ARBA00023136"/>
    </source>
</evidence>
<organism evidence="7 8">
    <name type="scientific">Apatococcus lobatus</name>
    <dbReference type="NCBI Taxonomy" id="904363"/>
    <lineage>
        <taxon>Eukaryota</taxon>
        <taxon>Viridiplantae</taxon>
        <taxon>Chlorophyta</taxon>
        <taxon>core chlorophytes</taxon>
        <taxon>Trebouxiophyceae</taxon>
        <taxon>Chlorellales</taxon>
        <taxon>Chlorellaceae</taxon>
        <taxon>Apatococcus</taxon>
    </lineage>
</organism>
<keyword evidence="4 6" id="KW-1133">Transmembrane helix</keyword>
<dbReference type="PANTHER" id="PTHR33966">
    <property type="entry name" value="PROTEIN ODR-4 HOMOLOG"/>
    <property type="match status" value="1"/>
</dbReference>
<proteinExistence type="inferred from homology"/>
<sequence>MSRQLQTDRRVKDHIEGKLKTTQHLEVGLLLGAVGQGAKETLLQLVPTPTEEGQQPVVTLTSASTQGASSKSKSSKAQTGIKVDNASLNLHASLVINLLPGGLALIGAYFLGPAAANDQAFLELSRLKLNPDAGAFWTAVLCIDSSSGKAIYQAASASARPRQSPVPCELKYGPMLENLQSVTCRYPLQSQLPVHCNGKQMISQIKRLVAEESNRISSGLVFLGRECCQNSNKGLHELVPAASQTSLEAILLSSPSCCATAGTTASEESAGCLAVQGALHGLAFCHKRASLPEVANCLKADLRKTLAYRVALAAACAAPGEELEAGSTSQCQPAFTALSDAHASRADLMLPSRVTLPYQEPVLFCDYLQPGEETTAAAERIQWALPCAQADPALVAASESPAQTIMSTVRPASKLSGKRSSTDALLGLYLRWVIAAVATVFLAIALTIYFLSTQPSSIR</sequence>
<evidence type="ECO:0000256" key="3">
    <source>
        <dbReference type="ARBA" id="ARBA00022692"/>
    </source>
</evidence>
<keyword evidence="5 6" id="KW-0472">Membrane</keyword>
<dbReference type="GO" id="GO:0016020">
    <property type="term" value="C:membrane"/>
    <property type="evidence" value="ECO:0007669"/>
    <property type="project" value="UniProtKB-SubCell"/>
</dbReference>
<evidence type="ECO:0000256" key="2">
    <source>
        <dbReference type="ARBA" id="ARBA00010131"/>
    </source>
</evidence>
<dbReference type="Proteomes" id="UP001438707">
    <property type="component" value="Unassembled WGS sequence"/>
</dbReference>